<evidence type="ECO:0000313" key="5">
    <source>
        <dbReference type="EMBL" id="ACL04297.1"/>
    </source>
</evidence>
<keyword evidence="1" id="KW-0238">DNA-binding</keyword>
<dbReference type="InterPro" id="IPR010998">
    <property type="entry name" value="Integrase_recombinase_N"/>
</dbReference>
<keyword evidence="6" id="KW-1185">Reference proteome</keyword>
<dbReference type="InterPro" id="IPR013762">
    <property type="entry name" value="Integrase-like_cat_sf"/>
</dbReference>
<feature type="compositionally biased region" description="Polar residues" evidence="3">
    <location>
        <begin position="1"/>
        <end position="17"/>
    </location>
</feature>
<dbReference type="GO" id="GO:0015074">
    <property type="term" value="P:DNA integration"/>
    <property type="evidence" value="ECO:0007669"/>
    <property type="project" value="InterPro"/>
</dbReference>
<dbReference type="Gene3D" id="1.10.150.130">
    <property type="match status" value="1"/>
</dbReference>
<feature type="region of interest" description="Disordered" evidence="3">
    <location>
        <begin position="1"/>
        <end position="35"/>
    </location>
</feature>
<organism evidence="5 6">
    <name type="scientific">Desulfatibacillum aliphaticivorans</name>
    <dbReference type="NCBI Taxonomy" id="218208"/>
    <lineage>
        <taxon>Bacteria</taxon>
        <taxon>Pseudomonadati</taxon>
        <taxon>Thermodesulfobacteriota</taxon>
        <taxon>Desulfobacteria</taxon>
        <taxon>Desulfobacterales</taxon>
        <taxon>Desulfatibacillaceae</taxon>
        <taxon>Desulfatibacillum</taxon>
    </lineage>
</organism>
<proteinExistence type="predicted"/>
<name>B8FIQ6_DESAL</name>
<evidence type="ECO:0000256" key="3">
    <source>
        <dbReference type="SAM" id="MobiDB-lite"/>
    </source>
</evidence>
<gene>
    <name evidence="5" type="ordered locus">Dalk_2604</name>
</gene>
<keyword evidence="2" id="KW-0233">DNA recombination</keyword>
<reference evidence="5 6" key="1">
    <citation type="journal article" date="2012" name="Environ. Microbiol.">
        <title>The genome sequence of Desulfatibacillum alkenivorans AK-01: a blueprint for anaerobic alkane oxidation.</title>
        <authorList>
            <person name="Callaghan A.V."/>
            <person name="Morris B.E."/>
            <person name="Pereira I.A."/>
            <person name="McInerney M.J."/>
            <person name="Austin R.N."/>
            <person name="Groves J.T."/>
            <person name="Kukor J.J."/>
            <person name="Suflita J.M."/>
            <person name="Young L.Y."/>
            <person name="Zylstra G.J."/>
            <person name="Wawrik B."/>
        </authorList>
    </citation>
    <scope>NUCLEOTIDE SEQUENCE [LARGE SCALE GENOMIC DNA]</scope>
    <source>
        <strain evidence="5 6">AK-01</strain>
    </source>
</reference>
<accession>B8FIQ6</accession>
<feature type="compositionally biased region" description="Polar residues" evidence="3">
    <location>
        <begin position="25"/>
        <end position="34"/>
    </location>
</feature>
<dbReference type="Proteomes" id="UP000000739">
    <property type="component" value="Chromosome"/>
</dbReference>
<protein>
    <submittedName>
        <fullName evidence="5">Integrase family protein</fullName>
    </submittedName>
</protein>
<evidence type="ECO:0000313" key="6">
    <source>
        <dbReference type="Proteomes" id="UP000000739"/>
    </source>
</evidence>
<dbReference type="AlphaFoldDB" id="B8FIQ6"/>
<dbReference type="GO" id="GO:0006310">
    <property type="term" value="P:DNA recombination"/>
    <property type="evidence" value="ECO:0007669"/>
    <property type="project" value="UniProtKB-KW"/>
</dbReference>
<sequence length="430" mass="50391">MKGNQRANKTNVNPQSPESKRNRSSKGLTGNRQRCYSGRGNMAPGGVCVKGTIHYREDRGYYFVKWHMPKCGAEKGKTHHIYNYKGEKCYDERMAKKLLACMQADVEAGIFRLEKYTGEKWTDIVPYLEEWLDIQEDRVPDRLSPATYSDYRNSVHRHLIPFFKKHPFQLHEIQYDVLCKLLGSIDREGKGKMNVMYCLRACLDHAWRSGRIQAMPPFPRKREYGIVETAIEWVSEERQNAIIRAIPVEHQPIFWWLKYHFRRPGEAMSLHKADYDTHRDVFIIRRSFSAKELVNYTKTHKIHEVPCHPEFKPILEAMPKTFGPFFFVNPKGRLQGGHYQHEYLARLWREACKSENENIRMYAGLKHSSCSQFINERGGTVDELQMLTDHARRESVKRYASVEVEAKRALMSKSKVVRVPSGYQKRIKNS</sequence>
<dbReference type="eggNOG" id="COG0582">
    <property type="taxonomic scope" value="Bacteria"/>
</dbReference>
<dbReference type="EMBL" id="CP001322">
    <property type="protein sequence ID" value="ACL04297.1"/>
    <property type="molecule type" value="Genomic_DNA"/>
</dbReference>
<dbReference type="Gene3D" id="1.10.443.10">
    <property type="entry name" value="Intergrase catalytic core"/>
    <property type="match status" value="1"/>
</dbReference>
<dbReference type="SUPFAM" id="SSF56349">
    <property type="entry name" value="DNA breaking-rejoining enzymes"/>
    <property type="match status" value="1"/>
</dbReference>
<dbReference type="CDD" id="cd00397">
    <property type="entry name" value="DNA_BRE_C"/>
    <property type="match status" value="1"/>
</dbReference>
<dbReference type="InterPro" id="IPR002104">
    <property type="entry name" value="Integrase_catalytic"/>
</dbReference>
<dbReference type="InterPro" id="IPR011010">
    <property type="entry name" value="DNA_brk_join_enz"/>
</dbReference>
<feature type="domain" description="Tyr recombinase" evidence="4">
    <location>
        <begin position="229"/>
        <end position="412"/>
    </location>
</feature>
<dbReference type="GO" id="GO:0003677">
    <property type="term" value="F:DNA binding"/>
    <property type="evidence" value="ECO:0007669"/>
    <property type="project" value="UniProtKB-KW"/>
</dbReference>
<evidence type="ECO:0000259" key="4">
    <source>
        <dbReference type="PROSITE" id="PS51898"/>
    </source>
</evidence>
<dbReference type="PROSITE" id="PS51898">
    <property type="entry name" value="TYR_RECOMBINASE"/>
    <property type="match status" value="1"/>
</dbReference>
<dbReference type="KEGG" id="dal:Dalk_2604"/>
<evidence type="ECO:0000256" key="1">
    <source>
        <dbReference type="ARBA" id="ARBA00023125"/>
    </source>
</evidence>
<dbReference type="HOGENOM" id="CLU_637311_0_0_7"/>
<evidence type="ECO:0000256" key="2">
    <source>
        <dbReference type="ARBA" id="ARBA00023172"/>
    </source>
</evidence>